<evidence type="ECO:0000313" key="2">
    <source>
        <dbReference type="EMBL" id="KAJ8354791.1"/>
    </source>
</evidence>
<dbReference type="EMBL" id="JAINUF010000007">
    <property type="protein sequence ID" value="KAJ8354791.1"/>
    <property type="molecule type" value="Genomic_DNA"/>
</dbReference>
<gene>
    <name evidence="2" type="ORF">SKAU_G00223580</name>
</gene>
<comment type="caution">
    <text evidence="2">The sequence shown here is derived from an EMBL/GenBank/DDBJ whole genome shotgun (WGS) entry which is preliminary data.</text>
</comment>
<proteinExistence type="predicted"/>
<feature type="region of interest" description="Disordered" evidence="1">
    <location>
        <begin position="35"/>
        <end position="56"/>
    </location>
</feature>
<reference evidence="2" key="1">
    <citation type="journal article" date="2023" name="Science">
        <title>Genome structures resolve the early diversification of teleost fishes.</title>
        <authorList>
            <person name="Parey E."/>
            <person name="Louis A."/>
            <person name="Montfort J."/>
            <person name="Bouchez O."/>
            <person name="Roques C."/>
            <person name="Iampietro C."/>
            <person name="Lluch J."/>
            <person name="Castinel A."/>
            <person name="Donnadieu C."/>
            <person name="Desvignes T."/>
            <person name="Floi Bucao C."/>
            <person name="Jouanno E."/>
            <person name="Wen M."/>
            <person name="Mejri S."/>
            <person name="Dirks R."/>
            <person name="Jansen H."/>
            <person name="Henkel C."/>
            <person name="Chen W.J."/>
            <person name="Zahm M."/>
            <person name="Cabau C."/>
            <person name="Klopp C."/>
            <person name="Thompson A.W."/>
            <person name="Robinson-Rechavi M."/>
            <person name="Braasch I."/>
            <person name="Lecointre G."/>
            <person name="Bobe J."/>
            <person name="Postlethwait J.H."/>
            <person name="Berthelot C."/>
            <person name="Roest Crollius H."/>
            <person name="Guiguen Y."/>
        </authorList>
    </citation>
    <scope>NUCLEOTIDE SEQUENCE</scope>
    <source>
        <strain evidence="2">WJC10195</strain>
    </source>
</reference>
<organism evidence="2 3">
    <name type="scientific">Synaphobranchus kaupii</name>
    <name type="common">Kaup's arrowtooth eel</name>
    <dbReference type="NCBI Taxonomy" id="118154"/>
    <lineage>
        <taxon>Eukaryota</taxon>
        <taxon>Metazoa</taxon>
        <taxon>Chordata</taxon>
        <taxon>Craniata</taxon>
        <taxon>Vertebrata</taxon>
        <taxon>Euteleostomi</taxon>
        <taxon>Actinopterygii</taxon>
        <taxon>Neopterygii</taxon>
        <taxon>Teleostei</taxon>
        <taxon>Anguilliformes</taxon>
        <taxon>Synaphobranchidae</taxon>
        <taxon>Synaphobranchus</taxon>
    </lineage>
</organism>
<dbReference type="Proteomes" id="UP001152622">
    <property type="component" value="Chromosome 7"/>
</dbReference>
<sequence>MGRTELQVPCVETTARFLRPGQRDTWLSARLIMQRPRRQQQSPVLPRRPGAPTLPRGGLCSGQGNLWVLEKGRVFSGILLPWQRERASDSESKGAAEQVNERSECQNPAVVGSSELGLCLYCVNVA</sequence>
<evidence type="ECO:0000313" key="3">
    <source>
        <dbReference type="Proteomes" id="UP001152622"/>
    </source>
</evidence>
<dbReference type="AlphaFoldDB" id="A0A9Q1FB71"/>
<evidence type="ECO:0000256" key="1">
    <source>
        <dbReference type="SAM" id="MobiDB-lite"/>
    </source>
</evidence>
<accession>A0A9Q1FB71</accession>
<name>A0A9Q1FB71_SYNKA</name>
<keyword evidence="3" id="KW-1185">Reference proteome</keyword>
<protein>
    <submittedName>
        <fullName evidence="2">Uncharacterized protein</fullName>
    </submittedName>
</protein>
<feature type="region of interest" description="Disordered" evidence="1">
    <location>
        <begin position="85"/>
        <end position="104"/>
    </location>
</feature>